<reference evidence="2 3" key="1">
    <citation type="submission" date="2020-08" db="EMBL/GenBank/DDBJ databases">
        <title>Sequencing the genomes of 1000 actinobacteria strains.</title>
        <authorList>
            <person name="Klenk H.-P."/>
        </authorList>
    </citation>
    <scope>NUCLEOTIDE SEQUENCE [LARGE SCALE GENOMIC DNA]</scope>
    <source>
        <strain evidence="2 3">DSM 45790</strain>
    </source>
</reference>
<keyword evidence="3" id="KW-1185">Reference proteome</keyword>
<evidence type="ECO:0000313" key="3">
    <source>
        <dbReference type="Proteomes" id="UP000588112"/>
    </source>
</evidence>
<dbReference type="Proteomes" id="UP000588112">
    <property type="component" value="Unassembled WGS sequence"/>
</dbReference>
<accession>A0A7W8Z1A5</accession>
<evidence type="ECO:0000256" key="1">
    <source>
        <dbReference type="SAM" id="Phobius"/>
    </source>
</evidence>
<feature type="transmembrane region" description="Helical" evidence="1">
    <location>
        <begin position="413"/>
        <end position="433"/>
    </location>
</feature>
<sequence length="666" mass="75081">MNASTVTSANIAEEGATVGVQTEALHGDVYVYQLPPDATPQQKFEVGVKCLRGGMSARAREYISDAVVQGHVTSRSCFYLLLALLSGRTLQQVPKEDLDVLRSVQARIVERPGDTWVIAVRMLSDLLTSLQTGSVDSEAIERDLQALGTRQRDEIFRHLEMLLSGPALDGLWARAFASAKAERCDYERLRRVWKFFQPEPIGARVRSPRPAAITVGDWIRSIATTMLSLTSVSFIGAVSWQHAWSSTALALPLFTAGCHACARHGVEWRFRVQRRQEKDRQHWTAGQRPIAAPQGGFANQIDRQFDYYFARYVPRNTDRAEWLTRTAAIRRCLRDEVVELYRESRVDAKRVAWLTRYLVSDVKGRWQDGTLWDYRDRLRVTASMKVLFTLGVAALIVGGAMMTWSALYVRPLSVVGATVVAIWGGWIACATWLRIILEHKRLTAEQAEADLLLAERRAAFERWKSKLADKPTDLEMAHWLDCDRKALMEEAMRHYKLAAADVIAHAFIEAPASYYKRARVRKGPWRYSRYKLLTFLLTADGVRQLTVELDFEKATFHDRARINYRYDAVAAVEVTEADDGHKTFELTLVNGHPIEVEVTGPPPGTDQLGEDTRMVSQATLDTAGLGNTLHILEGVAAEGKEWIRNERERERVGSADLADAARRLLA</sequence>
<organism evidence="2 3">
    <name type="scientific">Sphaerisporangium krabiense</name>
    <dbReference type="NCBI Taxonomy" id="763782"/>
    <lineage>
        <taxon>Bacteria</taxon>
        <taxon>Bacillati</taxon>
        <taxon>Actinomycetota</taxon>
        <taxon>Actinomycetes</taxon>
        <taxon>Streptosporangiales</taxon>
        <taxon>Streptosporangiaceae</taxon>
        <taxon>Sphaerisporangium</taxon>
    </lineage>
</organism>
<keyword evidence="1" id="KW-0472">Membrane</keyword>
<evidence type="ECO:0000313" key="2">
    <source>
        <dbReference type="EMBL" id="MBB5625604.1"/>
    </source>
</evidence>
<protein>
    <submittedName>
        <fullName evidence="2">Uncharacterized protein</fullName>
    </submittedName>
</protein>
<feature type="transmembrane region" description="Helical" evidence="1">
    <location>
        <begin position="386"/>
        <end position="407"/>
    </location>
</feature>
<keyword evidence="1" id="KW-0812">Transmembrane</keyword>
<dbReference type="AlphaFoldDB" id="A0A7W8Z1A5"/>
<keyword evidence="1" id="KW-1133">Transmembrane helix</keyword>
<gene>
    <name evidence="2" type="ORF">BJ981_001303</name>
</gene>
<dbReference type="EMBL" id="JACHBR010000001">
    <property type="protein sequence ID" value="MBB5625604.1"/>
    <property type="molecule type" value="Genomic_DNA"/>
</dbReference>
<name>A0A7W8Z1A5_9ACTN</name>
<dbReference type="RefSeq" id="WP_184608961.1">
    <property type="nucleotide sequence ID" value="NZ_BOOS01000024.1"/>
</dbReference>
<comment type="caution">
    <text evidence="2">The sequence shown here is derived from an EMBL/GenBank/DDBJ whole genome shotgun (WGS) entry which is preliminary data.</text>
</comment>
<proteinExistence type="predicted"/>